<comment type="caution">
    <text evidence="1">The sequence shown here is derived from an EMBL/GenBank/DDBJ whole genome shotgun (WGS) entry which is preliminary data.</text>
</comment>
<dbReference type="EMBL" id="LAZR01026440">
    <property type="protein sequence ID" value="KKL68736.1"/>
    <property type="molecule type" value="Genomic_DNA"/>
</dbReference>
<evidence type="ECO:0000313" key="1">
    <source>
        <dbReference type="EMBL" id="KKL68736.1"/>
    </source>
</evidence>
<gene>
    <name evidence="1" type="ORF">LCGC14_2121940</name>
</gene>
<feature type="non-terminal residue" evidence="1">
    <location>
        <position position="23"/>
    </location>
</feature>
<dbReference type="AlphaFoldDB" id="A0A0F9ER29"/>
<reference evidence="1" key="1">
    <citation type="journal article" date="2015" name="Nature">
        <title>Complex archaea that bridge the gap between prokaryotes and eukaryotes.</title>
        <authorList>
            <person name="Spang A."/>
            <person name="Saw J.H."/>
            <person name="Jorgensen S.L."/>
            <person name="Zaremba-Niedzwiedzka K."/>
            <person name="Martijn J."/>
            <person name="Lind A.E."/>
            <person name="van Eijk R."/>
            <person name="Schleper C."/>
            <person name="Guy L."/>
            <person name="Ettema T.J."/>
        </authorList>
    </citation>
    <scope>NUCLEOTIDE SEQUENCE</scope>
</reference>
<accession>A0A0F9ER29</accession>
<proteinExistence type="predicted"/>
<name>A0A0F9ER29_9ZZZZ</name>
<organism evidence="1">
    <name type="scientific">marine sediment metagenome</name>
    <dbReference type="NCBI Taxonomy" id="412755"/>
    <lineage>
        <taxon>unclassified sequences</taxon>
        <taxon>metagenomes</taxon>
        <taxon>ecological metagenomes</taxon>
    </lineage>
</organism>
<sequence length="23" mass="2543">MTTKIDERVTILDEHDSIAAARG</sequence>
<protein>
    <submittedName>
        <fullName evidence="1">Uncharacterized protein</fullName>
    </submittedName>
</protein>